<organism evidence="1 2">
    <name type="scientific">Leuconostoc falkenbergense</name>
    <dbReference type="NCBI Taxonomy" id="2766470"/>
    <lineage>
        <taxon>Bacteria</taxon>
        <taxon>Bacillati</taxon>
        <taxon>Bacillota</taxon>
        <taxon>Bacilli</taxon>
        <taxon>Lactobacillales</taxon>
        <taxon>Lactobacillaceae</taxon>
        <taxon>Leuconostoc</taxon>
    </lineage>
</organism>
<sequence length="54" mass="6684">MKKYTKEATQVNERFIQETKRLSVERHKRAHIQIKSELVDNKNINYRKHMKWIS</sequence>
<dbReference type="RefSeq" id="WP_180921940.1">
    <property type="nucleotide sequence ID" value="NZ_JAUCAQ010000014.1"/>
</dbReference>
<keyword evidence="2" id="KW-1185">Reference proteome</keyword>
<name>A0ABT7RZU7_9LACO</name>
<reference evidence="1 2" key="1">
    <citation type="submission" date="2023-06" db="EMBL/GenBank/DDBJ databases">
        <title>Draft Genome Sequences of lactic acid bacteria strains isolated from fermented milk products.</title>
        <authorList>
            <person name="Elcheninov A.G."/>
            <person name="Klyukina A."/>
            <person name="Zayulina K.S."/>
            <person name="Gavirova L.A."/>
            <person name="Shcherbakova P.A."/>
            <person name="Shestakov A.I."/>
            <person name="Kublanov I.V."/>
            <person name="Kochetkova T.V."/>
        </authorList>
    </citation>
    <scope>NUCLEOTIDE SEQUENCE [LARGE SCALE GENOMIC DNA]</scope>
    <source>
        <strain evidence="1 2">TOM.81</strain>
    </source>
</reference>
<dbReference type="EMBL" id="JAUCAQ010000014">
    <property type="protein sequence ID" value="MDM7646815.1"/>
    <property type="molecule type" value="Genomic_DNA"/>
</dbReference>
<proteinExistence type="predicted"/>
<evidence type="ECO:0000313" key="1">
    <source>
        <dbReference type="EMBL" id="MDM7646815.1"/>
    </source>
</evidence>
<accession>A0ABT7RZU7</accession>
<gene>
    <name evidence="1" type="ORF">QUE93_07280</name>
</gene>
<comment type="caution">
    <text evidence="1">The sequence shown here is derived from an EMBL/GenBank/DDBJ whole genome shotgun (WGS) entry which is preliminary data.</text>
</comment>
<dbReference type="Proteomes" id="UP001242903">
    <property type="component" value="Unassembled WGS sequence"/>
</dbReference>
<protein>
    <submittedName>
        <fullName evidence="1">Uncharacterized protein</fullName>
    </submittedName>
</protein>
<evidence type="ECO:0000313" key="2">
    <source>
        <dbReference type="Proteomes" id="UP001242903"/>
    </source>
</evidence>